<feature type="domain" description="NAD-dependent epimerase/dehydratase" evidence="2">
    <location>
        <begin position="170"/>
        <end position="268"/>
    </location>
</feature>
<evidence type="ECO:0000313" key="4">
    <source>
        <dbReference type="Proteomes" id="UP000319825"/>
    </source>
</evidence>
<dbReference type="AlphaFoldDB" id="A0A562ICX8"/>
<dbReference type="RefSeq" id="WP_145775459.1">
    <property type="nucleotide sequence ID" value="NZ_BAAATQ010000017.1"/>
</dbReference>
<dbReference type="Gene3D" id="3.90.25.10">
    <property type="entry name" value="UDP-galactose 4-epimerase, domain 1"/>
    <property type="match status" value="1"/>
</dbReference>
<dbReference type="OrthoDB" id="9801785at2"/>
<dbReference type="InterPro" id="IPR036291">
    <property type="entry name" value="NAD(P)-bd_dom_sf"/>
</dbReference>
<dbReference type="InterPro" id="IPR050177">
    <property type="entry name" value="Lipid_A_modif_metabolic_enz"/>
</dbReference>
<evidence type="ECO:0000256" key="1">
    <source>
        <dbReference type="SAM" id="MobiDB-lite"/>
    </source>
</evidence>
<sequence>MRILLTGAAGFIGSHVADLLAGHGHEMVALDALLPEAHGAAVPPWSARHGLVRGDVRDAELLDALLTGVDAVCHQAAMVGHGLDPSDAPAYAGHNDLGTAVLLAAMHRAGVRRLVLASSMVVYGEGRYHCAAHGVVRPGRRRDADIAAGRYDPTCPACDATLIPGLVPEDAPAEPRSTYAATKLAQEHLAGAWAAQTGGEVWALRYHNVYGPRMPRDTPYAGVASIFRSALAGGRPPRVLEDGRQRRDFVHVTDVARANLLALTTPAPQPLTPVNVCSGEPRTIGELAEELAAAMAGPTPEVVGGARAADVRHVVADPSRAAALLGYRAQVGFAEGVAGFATAELREPARGAGGGGPVRTPSRAGG</sequence>
<comment type="caution">
    <text evidence="3">The sequence shown here is derived from an EMBL/GenBank/DDBJ whole genome shotgun (WGS) entry which is preliminary data.</text>
</comment>
<dbReference type="PANTHER" id="PTHR43245:SF13">
    <property type="entry name" value="UDP-D-APIOSE_UDP-D-XYLOSE SYNTHASE 2"/>
    <property type="match status" value="1"/>
</dbReference>
<dbReference type="Pfam" id="PF01370">
    <property type="entry name" value="Epimerase"/>
    <property type="match status" value="2"/>
</dbReference>
<organism evidence="3 4">
    <name type="scientific">Micromonospora olivasterospora</name>
    <dbReference type="NCBI Taxonomy" id="1880"/>
    <lineage>
        <taxon>Bacteria</taxon>
        <taxon>Bacillati</taxon>
        <taxon>Actinomycetota</taxon>
        <taxon>Actinomycetes</taxon>
        <taxon>Micromonosporales</taxon>
        <taxon>Micromonosporaceae</taxon>
        <taxon>Micromonospora</taxon>
    </lineage>
</organism>
<feature type="domain" description="NAD-dependent epimerase/dehydratase" evidence="2">
    <location>
        <begin position="3"/>
        <end position="127"/>
    </location>
</feature>
<dbReference type="PANTHER" id="PTHR43245">
    <property type="entry name" value="BIFUNCTIONAL POLYMYXIN RESISTANCE PROTEIN ARNA"/>
    <property type="match status" value="1"/>
</dbReference>
<dbReference type="Proteomes" id="UP000319825">
    <property type="component" value="Unassembled WGS sequence"/>
</dbReference>
<dbReference type="EMBL" id="VLKE01000001">
    <property type="protein sequence ID" value="TWH68716.1"/>
    <property type="molecule type" value="Genomic_DNA"/>
</dbReference>
<proteinExistence type="predicted"/>
<reference evidence="3 4" key="1">
    <citation type="submission" date="2019-07" db="EMBL/GenBank/DDBJ databases">
        <title>R&amp;d 2014.</title>
        <authorList>
            <person name="Klenk H.-P."/>
        </authorList>
    </citation>
    <scope>NUCLEOTIDE SEQUENCE [LARGE SCALE GENOMIC DNA]</scope>
    <source>
        <strain evidence="3 4">DSM 43868</strain>
    </source>
</reference>
<keyword evidence="4" id="KW-1185">Reference proteome</keyword>
<protein>
    <submittedName>
        <fullName evidence="3">dTDP-L-rhamnose 4-epimerase</fullName>
    </submittedName>
</protein>
<gene>
    <name evidence="3" type="ORF">JD77_03714</name>
</gene>
<evidence type="ECO:0000259" key="2">
    <source>
        <dbReference type="Pfam" id="PF01370"/>
    </source>
</evidence>
<evidence type="ECO:0000313" key="3">
    <source>
        <dbReference type="EMBL" id="TWH68716.1"/>
    </source>
</evidence>
<dbReference type="InterPro" id="IPR001509">
    <property type="entry name" value="Epimerase_deHydtase"/>
</dbReference>
<name>A0A562ICX8_MICOL</name>
<feature type="region of interest" description="Disordered" evidence="1">
    <location>
        <begin position="347"/>
        <end position="366"/>
    </location>
</feature>
<dbReference type="SUPFAM" id="SSF51735">
    <property type="entry name" value="NAD(P)-binding Rossmann-fold domains"/>
    <property type="match status" value="1"/>
</dbReference>
<accession>A0A562ICX8</accession>
<dbReference type="Gene3D" id="3.40.50.720">
    <property type="entry name" value="NAD(P)-binding Rossmann-like Domain"/>
    <property type="match status" value="2"/>
</dbReference>